<protein>
    <submittedName>
        <fullName evidence="1">Uncharacterized protein</fullName>
    </submittedName>
</protein>
<reference evidence="1 2" key="1">
    <citation type="submission" date="2022-10" db="EMBL/GenBank/DDBJ databases">
        <title>Evolutionary Diversification of Methanotrophic Ca. Methanophagales (ANME-1) and Their Expansive Virome.</title>
        <authorList>
            <person name="Laso-Perez R."/>
            <person name="Wu F."/>
            <person name="Cremiere A."/>
            <person name="Speth D.R."/>
            <person name="Magyar J.S."/>
            <person name="Krupovic M."/>
            <person name="Orphan V.J."/>
        </authorList>
    </citation>
    <scope>NUCLEOTIDE SEQUENCE [LARGE SCALE GENOMIC DNA]</scope>
</reference>
<evidence type="ECO:0000313" key="1">
    <source>
        <dbReference type="EMBL" id="WAE39675.1"/>
    </source>
</evidence>
<dbReference type="Proteomes" id="UP001156932">
    <property type="component" value="Segment"/>
</dbReference>
<sequence>MNMLKATVSMEQIMLAITYLKGLLRDAKRRGDRELVKYVGEIIGVYEARLQPKNNNN</sequence>
<proteinExistence type="predicted"/>
<accession>A0A9E8VDD1</accession>
<gene>
    <name evidence="1" type="ORF">NNKAGPMP_00039</name>
</gene>
<evidence type="ECO:0000313" key="2">
    <source>
        <dbReference type="Proteomes" id="UP001156932"/>
    </source>
</evidence>
<keyword evidence="2" id="KW-1185">Reference proteome</keyword>
<organism evidence="1 2">
    <name type="scientific">Methanophagales virus GBV303</name>
    <dbReference type="NCBI Taxonomy" id="2986514"/>
    <lineage>
        <taxon>Viruses</taxon>
        <taxon>Viruses incertae sedis</taxon>
        <taxon>Itzamnaviridae</taxon>
        <taxon>Demiitzamnavirus</taxon>
        <taxon>Demiitzamnavirus mexicoense</taxon>
    </lineage>
</organism>
<name>A0A9E8VDD1_9VIRU</name>
<dbReference type="EMBL" id="OP880254">
    <property type="protein sequence ID" value="WAE39675.1"/>
    <property type="molecule type" value="Genomic_DNA"/>
</dbReference>